<name>A0A934MBT5_9HYPH</name>
<reference evidence="3" key="1">
    <citation type="submission" date="2020-12" db="EMBL/GenBank/DDBJ databases">
        <title>Bacterial taxonomy.</title>
        <authorList>
            <person name="Pan X."/>
        </authorList>
    </citation>
    <scope>NUCLEOTIDE SEQUENCE</scope>
    <source>
        <strain evidence="3">B2012</strain>
    </source>
</reference>
<dbReference type="Proteomes" id="UP000609531">
    <property type="component" value="Unassembled WGS sequence"/>
</dbReference>
<dbReference type="InterPro" id="IPR045599">
    <property type="entry name" value="DUF6456"/>
</dbReference>
<evidence type="ECO:0000259" key="2">
    <source>
        <dbReference type="Pfam" id="PF20057"/>
    </source>
</evidence>
<evidence type="ECO:0000256" key="1">
    <source>
        <dbReference type="SAM" id="MobiDB-lite"/>
    </source>
</evidence>
<sequence length="259" mass="27972">MRTEILRALRLIGERKAVLAGDGSLRLASPAGEDVRLAAAEVMRLVSEGLLERRRDAVWRGDAGRGMLRRALSAGEDAYGAQHRATAVRSVEHEGARRDVAVNLGESPLAWLATRRDGNGRPMITPAEAEAGRRLAEDHARGHHQPRVTQSWDASGVRGEPRRDGLSAGEAAEDARRRLETALKAVGPDLDRVLLAVCCEEVGLGDVEKRMGWPQRSGKVVLRLALARLAAHYGLADETAGTERAATVHWGAPGYRPTA</sequence>
<evidence type="ECO:0000313" key="3">
    <source>
        <dbReference type="EMBL" id="MBJ3774492.1"/>
    </source>
</evidence>
<gene>
    <name evidence="3" type="ORF">JCR33_02265</name>
</gene>
<proteinExistence type="predicted"/>
<protein>
    <recommendedName>
        <fullName evidence="2">DUF6456 domain-containing protein</fullName>
    </recommendedName>
</protein>
<dbReference type="AlphaFoldDB" id="A0A934MBT5"/>
<evidence type="ECO:0000313" key="4">
    <source>
        <dbReference type="Proteomes" id="UP000609531"/>
    </source>
</evidence>
<organism evidence="3 4">
    <name type="scientific">Acuticoccus mangrovi</name>
    <dbReference type="NCBI Taxonomy" id="2796142"/>
    <lineage>
        <taxon>Bacteria</taxon>
        <taxon>Pseudomonadati</taxon>
        <taxon>Pseudomonadota</taxon>
        <taxon>Alphaproteobacteria</taxon>
        <taxon>Hyphomicrobiales</taxon>
        <taxon>Amorphaceae</taxon>
        <taxon>Acuticoccus</taxon>
    </lineage>
</organism>
<comment type="caution">
    <text evidence="3">The sequence shown here is derived from an EMBL/GenBank/DDBJ whole genome shotgun (WGS) entry which is preliminary data.</text>
</comment>
<accession>A0A934MBT5</accession>
<dbReference type="EMBL" id="JAEKJA010000001">
    <property type="protein sequence ID" value="MBJ3774492.1"/>
    <property type="molecule type" value="Genomic_DNA"/>
</dbReference>
<dbReference type="RefSeq" id="WP_198880370.1">
    <property type="nucleotide sequence ID" value="NZ_JAEKJA010000001.1"/>
</dbReference>
<feature type="region of interest" description="Disordered" evidence="1">
    <location>
        <begin position="131"/>
        <end position="172"/>
    </location>
</feature>
<dbReference type="Pfam" id="PF20057">
    <property type="entry name" value="DUF6456"/>
    <property type="match status" value="1"/>
</dbReference>
<feature type="compositionally biased region" description="Basic and acidic residues" evidence="1">
    <location>
        <begin position="131"/>
        <end position="140"/>
    </location>
</feature>
<keyword evidence="4" id="KW-1185">Reference proteome</keyword>
<feature type="domain" description="DUF6456" evidence="2">
    <location>
        <begin position="101"/>
        <end position="234"/>
    </location>
</feature>